<organism evidence="6 7">
    <name type="scientific">Sclerotinia nivalis</name>
    <dbReference type="NCBI Taxonomy" id="352851"/>
    <lineage>
        <taxon>Eukaryota</taxon>
        <taxon>Fungi</taxon>
        <taxon>Dikarya</taxon>
        <taxon>Ascomycota</taxon>
        <taxon>Pezizomycotina</taxon>
        <taxon>Leotiomycetes</taxon>
        <taxon>Helotiales</taxon>
        <taxon>Sclerotiniaceae</taxon>
        <taxon>Sclerotinia</taxon>
    </lineage>
</organism>
<dbReference type="SUPFAM" id="SSF56112">
    <property type="entry name" value="Protein kinase-like (PK-like)"/>
    <property type="match status" value="1"/>
</dbReference>
<comment type="caution">
    <text evidence="6">The sequence shown here is derived from an EMBL/GenBank/DDBJ whole genome shotgun (WGS) entry which is preliminary data.</text>
</comment>
<dbReference type="PROSITE" id="PS00108">
    <property type="entry name" value="PROTEIN_KINASE_ST"/>
    <property type="match status" value="1"/>
</dbReference>
<dbReference type="Proteomes" id="UP001152300">
    <property type="component" value="Unassembled WGS sequence"/>
</dbReference>
<dbReference type="SUPFAM" id="SSF49879">
    <property type="entry name" value="SMAD/FHA domain"/>
    <property type="match status" value="1"/>
</dbReference>
<evidence type="ECO:0000313" key="7">
    <source>
        <dbReference type="Proteomes" id="UP001152300"/>
    </source>
</evidence>
<evidence type="ECO:0000256" key="3">
    <source>
        <dbReference type="ARBA" id="ARBA00048679"/>
    </source>
</evidence>
<dbReference type="SMART" id="SM00220">
    <property type="entry name" value="S_TKc"/>
    <property type="match status" value="1"/>
</dbReference>
<comment type="similarity">
    <text evidence="1">Belongs to the protein kinase superfamily. CAMK Ser/Thr protein kinase family. CHEK2 subfamily.</text>
</comment>
<dbReference type="GO" id="GO:0005737">
    <property type="term" value="C:cytoplasm"/>
    <property type="evidence" value="ECO:0007669"/>
    <property type="project" value="TreeGrafter"/>
</dbReference>
<keyword evidence="7" id="KW-1185">Reference proteome</keyword>
<gene>
    <name evidence="6" type="ORF">OCU04_006900</name>
</gene>
<dbReference type="GO" id="GO:0004674">
    <property type="term" value="F:protein serine/threonine kinase activity"/>
    <property type="evidence" value="ECO:0007669"/>
    <property type="project" value="UniProtKB-EC"/>
</dbReference>
<dbReference type="PANTHER" id="PTHR44167:SF29">
    <property type="entry name" value="SERINE_THREONINE PROTEIN KINASE-43"/>
    <property type="match status" value="1"/>
</dbReference>
<dbReference type="GO" id="GO:0051598">
    <property type="term" value="P:meiotic recombination checkpoint signaling"/>
    <property type="evidence" value="ECO:0007669"/>
    <property type="project" value="TreeGrafter"/>
</dbReference>
<dbReference type="Pfam" id="PF00498">
    <property type="entry name" value="FHA"/>
    <property type="match status" value="1"/>
</dbReference>
<dbReference type="CDD" id="cd22670">
    <property type="entry name" value="FHA_MEK1-like"/>
    <property type="match status" value="1"/>
</dbReference>
<reference evidence="6" key="1">
    <citation type="submission" date="2022-11" db="EMBL/GenBank/DDBJ databases">
        <title>Genome Resource of Sclerotinia nivalis Strain SnTB1, a Plant Pathogen Isolated from American Ginseng.</title>
        <authorList>
            <person name="Fan S."/>
        </authorList>
    </citation>
    <scope>NUCLEOTIDE SEQUENCE</scope>
    <source>
        <strain evidence="6">SnTB1</strain>
    </source>
</reference>
<dbReference type="SMART" id="SM00240">
    <property type="entry name" value="FHA"/>
    <property type="match status" value="1"/>
</dbReference>
<dbReference type="Pfam" id="PF00069">
    <property type="entry name" value="Pkinase"/>
    <property type="match status" value="1"/>
</dbReference>
<dbReference type="OrthoDB" id="74764at2759"/>
<proteinExistence type="inferred from homology"/>
<dbReference type="Gene3D" id="1.10.510.10">
    <property type="entry name" value="Transferase(Phosphotransferase) domain 1"/>
    <property type="match status" value="1"/>
</dbReference>
<feature type="domain" description="Protein kinase" evidence="5">
    <location>
        <begin position="176"/>
        <end position="463"/>
    </location>
</feature>
<feature type="domain" description="FHA" evidence="4">
    <location>
        <begin position="63"/>
        <end position="122"/>
    </location>
</feature>
<dbReference type="GO" id="GO:0005524">
    <property type="term" value="F:ATP binding"/>
    <property type="evidence" value="ECO:0007669"/>
    <property type="project" value="InterPro"/>
</dbReference>
<dbReference type="PROSITE" id="PS50006">
    <property type="entry name" value="FHA_DOMAIN"/>
    <property type="match status" value="1"/>
</dbReference>
<evidence type="ECO:0000259" key="5">
    <source>
        <dbReference type="PROSITE" id="PS50011"/>
    </source>
</evidence>
<dbReference type="PANTHER" id="PTHR44167">
    <property type="entry name" value="OVARIAN-SPECIFIC SERINE/THREONINE-PROTEIN KINASE LOK-RELATED"/>
    <property type="match status" value="1"/>
</dbReference>
<dbReference type="InterPro" id="IPR011009">
    <property type="entry name" value="Kinase-like_dom_sf"/>
</dbReference>
<evidence type="ECO:0000259" key="4">
    <source>
        <dbReference type="PROSITE" id="PS50006"/>
    </source>
</evidence>
<dbReference type="Gene3D" id="2.60.200.20">
    <property type="match status" value="1"/>
</dbReference>
<protein>
    <recommendedName>
        <fullName evidence="8">Serine/threonine protein kinase</fullName>
    </recommendedName>
</protein>
<evidence type="ECO:0008006" key="8">
    <source>
        <dbReference type="Google" id="ProtNLM"/>
    </source>
</evidence>
<name>A0A9X0AKQ0_9HELO</name>
<dbReference type="InterPro" id="IPR008271">
    <property type="entry name" value="Ser/Thr_kinase_AS"/>
</dbReference>
<dbReference type="AlphaFoldDB" id="A0A9X0AKQ0"/>
<evidence type="ECO:0000256" key="1">
    <source>
        <dbReference type="ARBA" id="ARBA00005575"/>
    </source>
</evidence>
<accession>A0A9X0AKQ0</accession>
<evidence type="ECO:0000256" key="2">
    <source>
        <dbReference type="ARBA" id="ARBA00047899"/>
    </source>
</evidence>
<dbReference type="FunFam" id="1.10.510.10:FF:001021">
    <property type="entry name" value="Serine/threonine protein kinase"/>
    <property type="match status" value="1"/>
</dbReference>
<sequence length="688" mass="76887">MEATDFIHEPSGQKHLEKIDQSHMRFHDKETHDLDSYPVATLSHENAQTGQKFTIPISAKGFLHVGRDPKCDFSIDSIIVSKQQFRIYAIIYDAEKLDDYPPSIYCEDLESMNGTYVNDVLIGILGNERIGHLLTDGDLIEIRPDWKFRFNQPRSRITSHMSLPDAELQYFRDRFTISNHVLGSGIAGEVFLANRVGTPKQVACKVVKLSSSGHALPGSQSQTESNQQYDADLMRKTYLREVCILSKLNHPNIISIEKAFLSNDRLYMFTELAAAGDLYTYFDSCDNRLGDGHARLITRQIALALEYLHSKGIAHRDIKMENILITNTDVGSRVILTDFGLANHTDKSTGRLFSSVGTEGYVAPEIVGSDLSLSRGYTTAADMWSFGILTWSLLTGESAIPRGRLSQLEEIDATKNFISSDEKEAAQKWSYLHTRARSFLRGLLAIDAGQRMTAVQTVNHPWYKEPPASIAIEKAYARVIQFWRPRGDGDILEYLPGYVAPAVEGVGSVRRKRLPDASLSPYFNLDRHLQSRSPQMAKRRRILDDLKESGESFMDAELQQNVPRHSARSTDQIPVISVAGSDLFGSHTALVNKQIANSANFSYKTSEDMSETGMNQKAIGDSQSHLTSSSKANNVCSSNLNDARVRKETDSANQGIHDAASQLLTRFCSAKAFMDKVNMVRKEKVMKA</sequence>
<dbReference type="PROSITE" id="PS50011">
    <property type="entry name" value="PROTEIN_KINASE_DOM"/>
    <property type="match status" value="1"/>
</dbReference>
<dbReference type="GO" id="GO:0005634">
    <property type="term" value="C:nucleus"/>
    <property type="evidence" value="ECO:0007669"/>
    <property type="project" value="TreeGrafter"/>
</dbReference>
<comment type="catalytic activity">
    <reaction evidence="3">
        <text>L-seryl-[protein] + ATP = O-phospho-L-seryl-[protein] + ADP + H(+)</text>
        <dbReference type="Rhea" id="RHEA:17989"/>
        <dbReference type="Rhea" id="RHEA-COMP:9863"/>
        <dbReference type="Rhea" id="RHEA-COMP:11604"/>
        <dbReference type="ChEBI" id="CHEBI:15378"/>
        <dbReference type="ChEBI" id="CHEBI:29999"/>
        <dbReference type="ChEBI" id="CHEBI:30616"/>
        <dbReference type="ChEBI" id="CHEBI:83421"/>
        <dbReference type="ChEBI" id="CHEBI:456216"/>
        <dbReference type="EC" id="2.7.11.1"/>
    </reaction>
</comment>
<dbReference type="InterPro" id="IPR000719">
    <property type="entry name" value="Prot_kinase_dom"/>
</dbReference>
<dbReference type="EMBL" id="JAPEIS010000007">
    <property type="protein sequence ID" value="KAJ8064571.1"/>
    <property type="molecule type" value="Genomic_DNA"/>
</dbReference>
<evidence type="ECO:0000313" key="6">
    <source>
        <dbReference type="EMBL" id="KAJ8064571.1"/>
    </source>
</evidence>
<comment type="catalytic activity">
    <reaction evidence="2">
        <text>L-threonyl-[protein] + ATP = O-phospho-L-threonyl-[protein] + ADP + H(+)</text>
        <dbReference type="Rhea" id="RHEA:46608"/>
        <dbReference type="Rhea" id="RHEA-COMP:11060"/>
        <dbReference type="Rhea" id="RHEA-COMP:11605"/>
        <dbReference type="ChEBI" id="CHEBI:15378"/>
        <dbReference type="ChEBI" id="CHEBI:30013"/>
        <dbReference type="ChEBI" id="CHEBI:30616"/>
        <dbReference type="ChEBI" id="CHEBI:61977"/>
        <dbReference type="ChEBI" id="CHEBI:456216"/>
        <dbReference type="EC" id="2.7.11.1"/>
    </reaction>
</comment>
<dbReference type="InterPro" id="IPR000253">
    <property type="entry name" value="FHA_dom"/>
</dbReference>
<dbReference type="InterPro" id="IPR008984">
    <property type="entry name" value="SMAD_FHA_dom_sf"/>
</dbReference>